<protein>
    <submittedName>
        <fullName evidence="1">Uncharacterized protein</fullName>
    </submittedName>
</protein>
<accession>A0AB33XIM5</accession>
<dbReference type="Proteomes" id="UP000005514">
    <property type="component" value="Unassembled WGS sequence"/>
</dbReference>
<name>A0AB33XIM5_HELPX</name>
<proteinExistence type="predicted"/>
<dbReference type="EMBL" id="AKON01000004">
    <property type="protein sequence ID" value="EJB64086.1"/>
    <property type="molecule type" value="Genomic_DNA"/>
</dbReference>
<organism evidence="1 2">
    <name type="scientific">Helicobacter pylori Hp H-42</name>
    <dbReference type="NCBI Taxonomy" id="992047"/>
    <lineage>
        <taxon>Bacteria</taxon>
        <taxon>Pseudomonadati</taxon>
        <taxon>Campylobacterota</taxon>
        <taxon>Epsilonproteobacteria</taxon>
        <taxon>Campylobacterales</taxon>
        <taxon>Helicobacteraceae</taxon>
        <taxon>Helicobacter</taxon>
    </lineage>
</organism>
<dbReference type="AlphaFoldDB" id="A0AB33XIM5"/>
<evidence type="ECO:0000313" key="2">
    <source>
        <dbReference type="Proteomes" id="UP000005514"/>
    </source>
</evidence>
<sequence length="37" mass="4405">MILKIIHKKRLKAFFTTNNQTQKSLILTKAFIKIFLN</sequence>
<comment type="caution">
    <text evidence="1">The sequence shown here is derived from an EMBL/GenBank/DDBJ whole genome shotgun (WGS) entry which is preliminary data.</text>
</comment>
<evidence type="ECO:0000313" key="1">
    <source>
        <dbReference type="EMBL" id="EJB64086.1"/>
    </source>
</evidence>
<gene>
    <name evidence="1" type="ORF">HPHPH42_0451</name>
</gene>
<reference evidence="1 2" key="1">
    <citation type="submission" date="2012-04" db="EMBL/GenBank/DDBJ databases">
        <title>Genome sequence of Helicobacter pylori Hp H-42.</title>
        <authorList>
            <person name="Blanchard T.G."/>
            <person name="Czinn S.J."/>
            <person name="McCracken C."/>
            <person name="Abolude K."/>
            <person name="Maroo A."/>
            <person name="Santana-Cruz I."/>
            <person name="Tallon L.J."/>
            <person name="Ficke F.W.F."/>
        </authorList>
    </citation>
    <scope>NUCLEOTIDE SEQUENCE [LARGE SCALE GENOMIC DNA]</scope>
    <source>
        <strain evidence="1 2">Hp H-42</strain>
    </source>
</reference>